<evidence type="ECO:0000313" key="3">
    <source>
        <dbReference type="Proteomes" id="UP000295192"/>
    </source>
</evidence>
<evidence type="ECO:0000256" key="1">
    <source>
        <dbReference type="SAM" id="SignalP"/>
    </source>
</evidence>
<proteinExistence type="predicted"/>
<name>A0A484BRF5_DRONA</name>
<accession>A0A484BRF5</accession>
<feature type="signal peptide" evidence="1">
    <location>
        <begin position="1"/>
        <end position="26"/>
    </location>
</feature>
<organism evidence="2 3">
    <name type="scientific">Drosophila navojoa</name>
    <name type="common">Fruit fly</name>
    <dbReference type="NCBI Taxonomy" id="7232"/>
    <lineage>
        <taxon>Eukaryota</taxon>
        <taxon>Metazoa</taxon>
        <taxon>Ecdysozoa</taxon>
        <taxon>Arthropoda</taxon>
        <taxon>Hexapoda</taxon>
        <taxon>Insecta</taxon>
        <taxon>Pterygota</taxon>
        <taxon>Neoptera</taxon>
        <taxon>Endopterygota</taxon>
        <taxon>Diptera</taxon>
        <taxon>Brachycera</taxon>
        <taxon>Muscomorpha</taxon>
        <taxon>Ephydroidea</taxon>
        <taxon>Drosophilidae</taxon>
        <taxon>Drosophila</taxon>
    </lineage>
</organism>
<keyword evidence="3" id="KW-1185">Reference proteome</keyword>
<feature type="chain" id="PRO_5019740057" evidence="1">
    <location>
        <begin position="27"/>
        <end position="112"/>
    </location>
</feature>
<evidence type="ECO:0000313" key="2">
    <source>
        <dbReference type="EMBL" id="TDG51244.1"/>
    </source>
</evidence>
<reference evidence="2 3" key="1">
    <citation type="journal article" date="2019" name="J. Hered.">
        <title>An Improved Genome Assembly for Drosophila navojoa, the Basal Species in the mojavensis Cluster.</title>
        <authorList>
            <person name="Vanderlinde T."/>
            <person name="Dupim E.G."/>
            <person name="Nazario-Yepiz N.O."/>
            <person name="Carvalho A.B."/>
        </authorList>
    </citation>
    <scope>NUCLEOTIDE SEQUENCE [LARGE SCALE GENOMIC DNA]</scope>
    <source>
        <strain evidence="2">Navoj_Jal97</strain>
        <tissue evidence="2">Whole organism</tissue>
    </source>
</reference>
<comment type="caution">
    <text evidence="2">The sequence shown here is derived from an EMBL/GenBank/DDBJ whole genome shotgun (WGS) entry which is preliminary data.</text>
</comment>
<dbReference type="OMA" id="IACAWSQ"/>
<gene>
    <name evidence="2" type="ORF">AWZ03_002331</name>
</gene>
<dbReference type="AlphaFoldDB" id="A0A484BRF5"/>
<dbReference type="Proteomes" id="UP000295192">
    <property type="component" value="Unassembled WGS sequence"/>
</dbReference>
<dbReference type="EMBL" id="LSRL02000010">
    <property type="protein sequence ID" value="TDG51244.1"/>
    <property type="molecule type" value="Genomic_DNA"/>
</dbReference>
<dbReference type="OrthoDB" id="7883411at2759"/>
<protein>
    <submittedName>
        <fullName evidence="2">Uncharacterized protein</fullName>
    </submittedName>
</protein>
<sequence length="112" mass="12208">MKSTKTLHKLPSLLLLLLLLLVSVWSHPMPDAAVPGSGEAQQSLILIQNNLSPEHAKNYEISVPKAPQPGEPCLTISWKTNPDGSGPDEPKIYLVNGYFKILTPSEAANLRQ</sequence>
<keyword evidence="1" id="KW-0732">Signal</keyword>